<dbReference type="PANTHER" id="PTHR11439:SF483">
    <property type="entry name" value="PEPTIDE SYNTHASE GLIP-LIKE, PUTATIVE (AFU_ORTHOLOGUE AFUA_3G12920)-RELATED"/>
    <property type="match status" value="1"/>
</dbReference>
<dbReference type="Pfam" id="PF07727">
    <property type="entry name" value="RVT_2"/>
    <property type="match status" value="1"/>
</dbReference>
<evidence type="ECO:0000313" key="2">
    <source>
        <dbReference type="EMBL" id="KAI0491778.1"/>
    </source>
</evidence>
<feature type="domain" description="Reverse transcriptase Ty1/copia-type" evidence="1">
    <location>
        <begin position="8"/>
        <end position="90"/>
    </location>
</feature>
<dbReference type="InterPro" id="IPR043502">
    <property type="entry name" value="DNA/RNA_pol_sf"/>
</dbReference>
<evidence type="ECO:0000313" key="3">
    <source>
        <dbReference type="Proteomes" id="UP000829196"/>
    </source>
</evidence>
<accession>A0A8T3A6M5</accession>
<evidence type="ECO:0000259" key="1">
    <source>
        <dbReference type="Pfam" id="PF07727"/>
    </source>
</evidence>
<gene>
    <name evidence="2" type="ORF">KFK09_026038</name>
</gene>
<proteinExistence type="predicted"/>
<dbReference type="EMBL" id="JAGYWB010000018">
    <property type="protein sequence ID" value="KAI0491778.1"/>
    <property type="molecule type" value="Genomic_DNA"/>
</dbReference>
<sequence length="330" mass="37506">MIYINSDVQLYLLIYVDDLLLTRNNSEVIQQLLSQLQVSFSLKQLGNVSLFLGLQVNQTNQGLFLHQTHYTREILNSFCFISCKVAITPMSLKSSQKKFNTDPYDNPTHYRQLAGSLHYLTVTRLDIAYATNAICQHMHNPTDSDHQALKRLLRYLKGTQNLCDPIKPGDLNVTAYSDVDWATDLANRKSISNFCTYLDNNLISWSVKKQSAVAKSSTEAEYHALASATSEVIWLCRLFTDFKAHQTQPTKIYCDSISGLALANNPVFHARIKYIEIDYHFMSDHIKNKDIDILHISSIDQPTDILTKALAADRLITLPDKLTIRCLNTI</sequence>
<keyword evidence="3" id="KW-1185">Reference proteome</keyword>
<dbReference type="Proteomes" id="UP000829196">
    <property type="component" value="Unassembled WGS sequence"/>
</dbReference>
<comment type="caution">
    <text evidence="2">The sequence shown here is derived from an EMBL/GenBank/DDBJ whole genome shotgun (WGS) entry which is preliminary data.</text>
</comment>
<name>A0A8T3A6M5_DENNO</name>
<dbReference type="InterPro" id="IPR013103">
    <property type="entry name" value="RVT_2"/>
</dbReference>
<reference evidence="2" key="1">
    <citation type="journal article" date="2022" name="Front. Genet.">
        <title>Chromosome-Scale Assembly of the Dendrobium nobile Genome Provides Insights Into the Molecular Mechanism of the Biosynthesis of the Medicinal Active Ingredient of Dendrobium.</title>
        <authorList>
            <person name="Xu Q."/>
            <person name="Niu S.-C."/>
            <person name="Li K.-L."/>
            <person name="Zheng P.-J."/>
            <person name="Zhang X.-J."/>
            <person name="Jia Y."/>
            <person name="Liu Y."/>
            <person name="Niu Y.-X."/>
            <person name="Yu L.-H."/>
            <person name="Chen D.-F."/>
            <person name="Zhang G.-Q."/>
        </authorList>
    </citation>
    <scope>NUCLEOTIDE SEQUENCE</scope>
    <source>
        <tissue evidence="2">Leaf</tissue>
    </source>
</reference>
<dbReference type="CDD" id="cd09272">
    <property type="entry name" value="RNase_HI_RT_Ty1"/>
    <property type="match status" value="1"/>
</dbReference>
<dbReference type="SUPFAM" id="SSF56672">
    <property type="entry name" value="DNA/RNA polymerases"/>
    <property type="match status" value="1"/>
</dbReference>
<dbReference type="PANTHER" id="PTHR11439">
    <property type="entry name" value="GAG-POL-RELATED RETROTRANSPOSON"/>
    <property type="match status" value="1"/>
</dbReference>
<dbReference type="AlphaFoldDB" id="A0A8T3A6M5"/>
<dbReference type="OrthoDB" id="7758228at2759"/>
<protein>
    <recommendedName>
        <fullName evidence="1">Reverse transcriptase Ty1/copia-type domain-containing protein</fullName>
    </recommendedName>
</protein>
<organism evidence="2 3">
    <name type="scientific">Dendrobium nobile</name>
    <name type="common">Orchid</name>
    <dbReference type="NCBI Taxonomy" id="94219"/>
    <lineage>
        <taxon>Eukaryota</taxon>
        <taxon>Viridiplantae</taxon>
        <taxon>Streptophyta</taxon>
        <taxon>Embryophyta</taxon>
        <taxon>Tracheophyta</taxon>
        <taxon>Spermatophyta</taxon>
        <taxon>Magnoliopsida</taxon>
        <taxon>Liliopsida</taxon>
        <taxon>Asparagales</taxon>
        <taxon>Orchidaceae</taxon>
        <taxon>Epidendroideae</taxon>
        <taxon>Malaxideae</taxon>
        <taxon>Dendrobiinae</taxon>
        <taxon>Dendrobium</taxon>
    </lineage>
</organism>